<dbReference type="Gene3D" id="2.60.40.10">
    <property type="entry name" value="Immunoglobulins"/>
    <property type="match status" value="1"/>
</dbReference>
<dbReference type="SMART" id="SM00642">
    <property type="entry name" value="Aamy"/>
    <property type="match status" value="1"/>
</dbReference>
<dbReference type="InterPro" id="IPR006047">
    <property type="entry name" value="GH13_cat_dom"/>
</dbReference>
<protein>
    <submittedName>
        <fullName evidence="4">Glycosidase</fullName>
    </submittedName>
</protein>
<dbReference type="SUPFAM" id="SSF51445">
    <property type="entry name" value="(Trans)glycosidases"/>
    <property type="match status" value="1"/>
</dbReference>
<proteinExistence type="predicted"/>
<evidence type="ECO:0000313" key="5">
    <source>
        <dbReference type="Proteomes" id="UP000295221"/>
    </source>
</evidence>
<dbReference type="Proteomes" id="UP000295221">
    <property type="component" value="Unassembled WGS sequence"/>
</dbReference>
<evidence type="ECO:0000256" key="2">
    <source>
        <dbReference type="ARBA" id="ARBA00023295"/>
    </source>
</evidence>
<comment type="caution">
    <text evidence="4">The sequence shown here is derived from an EMBL/GenBank/DDBJ whole genome shotgun (WGS) entry which is preliminary data.</text>
</comment>
<feature type="domain" description="Glycosyl hydrolase family 13 catalytic" evidence="3">
    <location>
        <begin position="132"/>
        <end position="526"/>
    </location>
</feature>
<dbReference type="Pfam" id="PF09087">
    <property type="entry name" value="Cyc-maltodext_N"/>
    <property type="match status" value="1"/>
</dbReference>
<keyword evidence="2 4" id="KW-0326">Glycosidase</keyword>
<dbReference type="GO" id="GO:0016798">
    <property type="term" value="F:hydrolase activity, acting on glycosyl bonds"/>
    <property type="evidence" value="ECO:0007669"/>
    <property type="project" value="UniProtKB-KW"/>
</dbReference>
<organism evidence="4 5">
    <name type="scientific">Natronoflexus pectinivorans</name>
    <dbReference type="NCBI Taxonomy" id="682526"/>
    <lineage>
        <taxon>Bacteria</taxon>
        <taxon>Pseudomonadati</taxon>
        <taxon>Bacteroidota</taxon>
        <taxon>Bacteroidia</taxon>
        <taxon>Marinilabiliales</taxon>
        <taxon>Marinilabiliaceae</taxon>
        <taxon>Natronoflexus</taxon>
    </lineage>
</organism>
<dbReference type="Pfam" id="PF10438">
    <property type="entry name" value="Cyc-maltodext_C"/>
    <property type="match status" value="1"/>
</dbReference>
<evidence type="ECO:0000313" key="4">
    <source>
        <dbReference type="EMBL" id="TCO07708.1"/>
    </source>
</evidence>
<gene>
    <name evidence="4" type="ORF">EV194_10792</name>
</gene>
<dbReference type="PANTHER" id="PTHR10357:SF210">
    <property type="entry name" value="MALTODEXTRIN GLUCOSIDASE"/>
    <property type="match status" value="1"/>
</dbReference>
<dbReference type="Gene3D" id="2.60.40.1180">
    <property type="entry name" value="Golgi alpha-mannosidase II"/>
    <property type="match status" value="1"/>
</dbReference>
<name>A0A4R2GH49_9BACT</name>
<dbReference type="RefSeq" id="WP_132434030.1">
    <property type="nucleotide sequence ID" value="NZ_SLWK01000007.1"/>
</dbReference>
<dbReference type="InterPro" id="IPR017853">
    <property type="entry name" value="GH"/>
</dbReference>
<reference evidence="4 5" key="1">
    <citation type="submission" date="2019-03" db="EMBL/GenBank/DDBJ databases">
        <title>Genomic Encyclopedia of Type Strains, Phase IV (KMG-IV): sequencing the most valuable type-strain genomes for metagenomic binning, comparative biology and taxonomic classification.</title>
        <authorList>
            <person name="Goeker M."/>
        </authorList>
    </citation>
    <scope>NUCLEOTIDE SEQUENCE [LARGE SCALE GENOMIC DNA]</scope>
    <source>
        <strain evidence="4 5">DSM 24179</strain>
    </source>
</reference>
<keyword evidence="5" id="KW-1185">Reference proteome</keyword>
<dbReference type="InterPro" id="IPR015171">
    <property type="entry name" value="Cyc-maltodext_N"/>
</dbReference>
<keyword evidence="1" id="KW-0378">Hydrolase</keyword>
<dbReference type="Gene3D" id="3.20.20.80">
    <property type="entry name" value="Glycosidases"/>
    <property type="match status" value="1"/>
</dbReference>
<dbReference type="InterPro" id="IPR019492">
    <property type="entry name" value="Cyclo-malto-dextrinase_C"/>
</dbReference>
<dbReference type="OrthoDB" id="9806009at2"/>
<sequence length="618" mass="69934">MNQAVITSIILFFSFSSLLSGQTGRNQIECWPSEWWIGMQNNRLLLVIQGNNVAQSQAGINQQGITIRNQYSSQNRTHLFLEIEISNNASPGIYPIRLSNRNQAVGVVNFTLNNRVTNFSPATITGADAIYQIVPDRFVNAVPANDNINGYFERSDRRNPAGIHGGDLQGIINSSNYLRQLGVTTIELTPVYETNQLVLSYERFSPTNHYKVDSRLGSINDLTNLVSHYRTRNIKVILTKVLHKAGNQNSLIQNLPAPDWIYQRDNIHSGSDNPIVFADPYASREDIGRQTNRWESFDSPSLNHNNPEVRRYLIQNVLWWIQKTQPDGIKIEKTHLLHPQLLEELSQAITLDFPSLNLIATAETSSVVHNKYWKTGANGEFSFTHITDQPLYRNWMDVFAEYSRPNDMLFNIYKTKARDRAYTDAASQLIFTGDNHDLTRLFTLAEKDLSIFKMYAGFLLTARGIPSFLYGSEVMMEGLAAQGTGFLRGDFPGGWPGDQVSAFNPNTLSNQQREALRYFTTLLNWRKNNPELMTGNTIHFEPRDNIYAYIRESDHKLLLVIINNHISSPKRIEPGRFSTSIGNIGQVTNIATGEVSSGFGNIILNPKSILMLELVKNQ</sequence>
<dbReference type="Pfam" id="PF00128">
    <property type="entry name" value="Alpha-amylase"/>
    <property type="match status" value="1"/>
</dbReference>
<evidence type="ECO:0000256" key="1">
    <source>
        <dbReference type="ARBA" id="ARBA00022801"/>
    </source>
</evidence>
<dbReference type="SUPFAM" id="SSF81296">
    <property type="entry name" value="E set domains"/>
    <property type="match status" value="1"/>
</dbReference>
<dbReference type="AlphaFoldDB" id="A0A4R2GH49"/>
<dbReference type="InterPro" id="IPR014756">
    <property type="entry name" value="Ig_E-set"/>
</dbReference>
<dbReference type="EMBL" id="SLWK01000007">
    <property type="protein sequence ID" value="TCO07708.1"/>
    <property type="molecule type" value="Genomic_DNA"/>
</dbReference>
<dbReference type="GO" id="GO:0005975">
    <property type="term" value="P:carbohydrate metabolic process"/>
    <property type="evidence" value="ECO:0007669"/>
    <property type="project" value="InterPro"/>
</dbReference>
<dbReference type="SUPFAM" id="SSF51011">
    <property type="entry name" value="Glycosyl hydrolase domain"/>
    <property type="match status" value="1"/>
</dbReference>
<dbReference type="InterPro" id="IPR013783">
    <property type="entry name" value="Ig-like_fold"/>
</dbReference>
<dbReference type="InterPro" id="IPR013780">
    <property type="entry name" value="Glyco_hydro_b"/>
</dbReference>
<evidence type="ECO:0000259" key="3">
    <source>
        <dbReference type="SMART" id="SM00642"/>
    </source>
</evidence>
<accession>A0A4R2GH49</accession>
<dbReference type="PANTHER" id="PTHR10357">
    <property type="entry name" value="ALPHA-AMYLASE FAMILY MEMBER"/>
    <property type="match status" value="1"/>
</dbReference>